<dbReference type="RefSeq" id="WP_330171820.1">
    <property type="nucleotide sequence ID" value="NZ_CP137080.1"/>
</dbReference>
<protein>
    <recommendedName>
        <fullName evidence="3">Resolvase/invertase-type recombinase catalytic domain-containing protein</fullName>
    </recommendedName>
</protein>
<sequence>MLLIGIVQARSPSGRFDAVDGARHRCQQRLAFYNEAYGVSLKLSDLSGKDRIVARITRKIGKEFNHGHVAAVFLRNLDRSIQGLSVATLERFEQVIEALVRALPAE</sequence>
<keyword evidence="2" id="KW-1185">Reference proteome</keyword>
<evidence type="ECO:0000313" key="1">
    <source>
        <dbReference type="EMBL" id="WOQ70752.1"/>
    </source>
</evidence>
<proteinExistence type="predicted"/>
<organism evidence="1 2">
    <name type="scientific">Microbacterium limosum</name>
    <dbReference type="NCBI Taxonomy" id="3079935"/>
    <lineage>
        <taxon>Bacteria</taxon>
        <taxon>Bacillati</taxon>
        <taxon>Actinomycetota</taxon>
        <taxon>Actinomycetes</taxon>
        <taxon>Micrococcales</taxon>
        <taxon>Microbacteriaceae</taxon>
        <taxon>Microbacterium</taxon>
    </lineage>
</organism>
<dbReference type="KEGG" id="mliy:RYJ27_06065"/>
<evidence type="ECO:0000313" key="2">
    <source>
        <dbReference type="Proteomes" id="UP001329313"/>
    </source>
</evidence>
<dbReference type="Proteomes" id="UP001329313">
    <property type="component" value="Chromosome"/>
</dbReference>
<gene>
    <name evidence="1" type="ORF">RYJ27_06065</name>
</gene>
<name>A0AAU0MKR3_9MICO</name>
<dbReference type="EMBL" id="CP137080">
    <property type="protein sequence ID" value="WOQ70752.1"/>
    <property type="molecule type" value="Genomic_DNA"/>
</dbReference>
<evidence type="ECO:0008006" key="3">
    <source>
        <dbReference type="Google" id="ProtNLM"/>
    </source>
</evidence>
<dbReference type="AlphaFoldDB" id="A0AAU0MKR3"/>
<reference evidence="1 2" key="1">
    <citation type="submission" date="2023-10" db="EMBL/GenBank/DDBJ databases">
        <title>Y20.</title>
        <authorList>
            <person name="Zhang G."/>
            <person name="Ding Y."/>
        </authorList>
    </citation>
    <scope>NUCLEOTIDE SEQUENCE [LARGE SCALE GENOMIC DNA]</scope>
    <source>
        <strain evidence="1 2">Y20</strain>
    </source>
</reference>
<accession>A0AAU0MKR3</accession>